<dbReference type="Pfam" id="PF23559">
    <property type="entry name" value="WHD_DRP"/>
    <property type="match status" value="1"/>
</dbReference>
<feature type="region of interest" description="Disordered" evidence="7">
    <location>
        <begin position="128"/>
        <end position="237"/>
    </location>
</feature>
<dbReference type="Gene3D" id="1.20.5.4130">
    <property type="match status" value="1"/>
</dbReference>
<comment type="similarity">
    <text evidence="1">Belongs to the disease resistance NB-LRR family.</text>
</comment>
<dbReference type="FunFam" id="1.10.10.10:FF:000322">
    <property type="entry name" value="Probable disease resistance protein At1g63360"/>
    <property type="match status" value="1"/>
</dbReference>
<evidence type="ECO:0008006" key="12">
    <source>
        <dbReference type="Google" id="ProtNLM"/>
    </source>
</evidence>
<dbReference type="GO" id="GO:0043531">
    <property type="term" value="F:ADP binding"/>
    <property type="evidence" value="ECO:0007669"/>
    <property type="project" value="InterPro"/>
</dbReference>
<protein>
    <recommendedName>
        <fullName evidence="12">Disease resistance protein RPM1</fullName>
    </recommendedName>
</protein>
<dbReference type="InterPro" id="IPR036388">
    <property type="entry name" value="WH-like_DNA-bd_sf"/>
</dbReference>
<evidence type="ECO:0000256" key="3">
    <source>
        <dbReference type="ARBA" id="ARBA00022737"/>
    </source>
</evidence>
<feature type="domain" description="Disease resistance protein winged helix" evidence="9">
    <location>
        <begin position="414"/>
        <end position="481"/>
    </location>
</feature>
<dbReference type="InterPro" id="IPR044974">
    <property type="entry name" value="Disease_R_plants"/>
</dbReference>
<feature type="compositionally biased region" description="Low complexity" evidence="7">
    <location>
        <begin position="197"/>
        <end position="210"/>
    </location>
</feature>
<comment type="caution">
    <text evidence="10">The sequence shown here is derived from an EMBL/GenBank/DDBJ whole genome shotgun (WGS) entry which is preliminary data.</text>
</comment>
<evidence type="ECO:0000256" key="5">
    <source>
        <dbReference type="ARBA" id="ARBA00022821"/>
    </source>
</evidence>
<accession>A0A8X8ZIV1</accession>
<feature type="domain" description="Disease resistance N-terminal" evidence="8">
    <location>
        <begin position="5"/>
        <end position="93"/>
    </location>
</feature>
<dbReference type="AlphaFoldDB" id="A0A8X8ZIV1"/>
<dbReference type="SUPFAM" id="SSF52058">
    <property type="entry name" value="L domain-like"/>
    <property type="match status" value="1"/>
</dbReference>
<dbReference type="Gene3D" id="1.10.8.430">
    <property type="entry name" value="Helical domain of apoptotic protease-activating factors"/>
    <property type="match status" value="1"/>
</dbReference>
<organism evidence="10">
    <name type="scientific">Salvia splendens</name>
    <name type="common">Scarlet sage</name>
    <dbReference type="NCBI Taxonomy" id="180675"/>
    <lineage>
        <taxon>Eukaryota</taxon>
        <taxon>Viridiplantae</taxon>
        <taxon>Streptophyta</taxon>
        <taxon>Embryophyta</taxon>
        <taxon>Tracheophyta</taxon>
        <taxon>Spermatophyta</taxon>
        <taxon>Magnoliopsida</taxon>
        <taxon>eudicotyledons</taxon>
        <taxon>Gunneridae</taxon>
        <taxon>Pentapetalae</taxon>
        <taxon>asterids</taxon>
        <taxon>lamiids</taxon>
        <taxon>Lamiales</taxon>
        <taxon>Lamiaceae</taxon>
        <taxon>Nepetoideae</taxon>
        <taxon>Mentheae</taxon>
        <taxon>Salviinae</taxon>
        <taxon>Salvia</taxon>
        <taxon>Salvia subgen. Calosphace</taxon>
        <taxon>core Calosphace</taxon>
    </lineage>
</organism>
<evidence type="ECO:0000313" key="11">
    <source>
        <dbReference type="Proteomes" id="UP000298416"/>
    </source>
</evidence>
<dbReference type="InterPro" id="IPR041118">
    <property type="entry name" value="Rx_N"/>
</dbReference>
<name>A0A8X8ZIV1_SALSN</name>
<gene>
    <name evidence="10" type="ORF">SASPL_133160</name>
</gene>
<feature type="compositionally biased region" description="Polar residues" evidence="7">
    <location>
        <begin position="134"/>
        <end position="143"/>
    </location>
</feature>
<dbReference type="Gene3D" id="3.80.10.10">
    <property type="entry name" value="Ribonuclease Inhibitor"/>
    <property type="match status" value="1"/>
</dbReference>
<evidence type="ECO:0000256" key="2">
    <source>
        <dbReference type="ARBA" id="ARBA00022614"/>
    </source>
</evidence>
<dbReference type="Pfam" id="PF18052">
    <property type="entry name" value="Rx_N"/>
    <property type="match status" value="1"/>
</dbReference>
<reference evidence="10" key="1">
    <citation type="submission" date="2018-01" db="EMBL/GenBank/DDBJ databases">
        <authorList>
            <person name="Mao J.F."/>
        </authorList>
    </citation>
    <scope>NUCLEOTIDE SEQUENCE</scope>
    <source>
        <strain evidence="10">Huo1</strain>
        <tissue evidence="10">Leaf</tissue>
    </source>
</reference>
<evidence type="ECO:0000256" key="1">
    <source>
        <dbReference type="ARBA" id="ARBA00008894"/>
    </source>
</evidence>
<dbReference type="Proteomes" id="UP000298416">
    <property type="component" value="Unassembled WGS sequence"/>
</dbReference>
<dbReference type="InterPro" id="IPR027417">
    <property type="entry name" value="P-loop_NTPase"/>
</dbReference>
<evidence type="ECO:0000259" key="8">
    <source>
        <dbReference type="Pfam" id="PF18052"/>
    </source>
</evidence>
<dbReference type="InterPro" id="IPR032675">
    <property type="entry name" value="LRR_dom_sf"/>
</dbReference>
<feature type="compositionally biased region" description="Basic and acidic residues" evidence="7">
    <location>
        <begin position="153"/>
        <end position="162"/>
    </location>
</feature>
<keyword evidence="4" id="KW-0547">Nucleotide-binding</keyword>
<evidence type="ECO:0000313" key="10">
    <source>
        <dbReference type="EMBL" id="KAG6405569.1"/>
    </source>
</evidence>
<keyword evidence="2" id="KW-0433">Leucine-rich repeat</keyword>
<evidence type="ECO:0000256" key="4">
    <source>
        <dbReference type="ARBA" id="ARBA00022741"/>
    </source>
</evidence>
<evidence type="ECO:0000259" key="9">
    <source>
        <dbReference type="Pfam" id="PF23559"/>
    </source>
</evidence>
<dbReference type="GO" id="GO:0005524">
    <property type="term" value="F:ATP binding"/>
    <property type="evidence" value="ECO:0007669"/>
    <property type="project" value="UniProtKB-KW"/>
</dbReference>
<dbReference type="PANTHER" id="PTHR23155:SF1241">
    <property type="entry name" value="DISEASE RESISTANCE RPP13-LIKE PROTEIN 1-RELATED"/>
    <property type="match status" value="1"/>
</dbReference>
<dbReference type="PRINTS" id="PR00364">
    <property type="entry name" value="DISEASERSIST"/>
</dbReference>
<dbReference type="InterPro" id="IPR058922">
    <property type="entry name" value="WHD_DRP"/>
</dbReference>
<keyword evidence="3" id="KW-0677">Repeat</keyword>
<proteinExistence type="inferred from homology"/>
<dbReference type="SUPFAM" id="SSF52540">
    <property type="entry name" value="P-loop containing nucleoside triphosphate hydrolases"/>
    <property type="match status" value="1"/>
</dbReference>
<evidence type="ECO:0000256" key="6">
    <source>
        <dbReference type="ARBA" id="ARBA00022840"/>
    </source>
</evidence>
<evidence type="ECO:0000256" key="7">
    <source>
        <dbReference type="SAM" id="MobiDB-lite"/>
    </source>
</evidence>
<keyword evidence="11" id="KW-1185">Reference proteome</keyword>
<dbReference type="Gene3D" id="1.10.10.10">
    <property type="entry name" value="Winged helix-like DNA-binding domain superfamily/Winged helix DNA-binding domain"/>
    <property type="match status" value="1"/>
</dbReference>
<reference evidence="10" key="2">
    <citation type="submission" date="2020-08" db="EMBL/GenBank/DDBJ databases">
        <title>Plant Genome Project.</title>
        <authorList>
            <person name="Zhang R.-G."/>
        </authorList>
    </citation>
    <scope>NUCLEOTIDE SEQUENCE</scope>
    <source>
        <strain evidence="10">Huo1</strain>
        <tissue evidence="10">Leaf</tissue>
    </source>
</reference>
<keyword evidence="5" id="KW-0611">Plant defense</keyword>
<dbReference type="InterPro" id="IPR042197">
    <property type="entry name" value="Apaf_helical"/>
</dbReference>
<sequence>MADAVISVVVERVAAIIEDNIRYEVTLVRGVEKELLHLSDKLRTIRNVLDDAEKRTKDQSVKSWLKKIENTAYEMDDILDEWDYYLFKHKMKASVEQKYMFGENPRQIELFIEYTPVTTALQFEPPITHHDVGTSRNVGTSTRDGYPSFDVGTSRRDDEYHSFEFNTSGREVDEPLDVPNLTCDGYDGSDNGDGADGSDNCDGADNVGGADDSDCDGSDGSQPSDFDYSAESCEDSTDDEALDMMVEKYDVQPSVRGEQSVPNYVPEGLPFFRSLPCEGSRGKKFLLVLDDVWTEKYDEWEPLKINLRKGAVLSDEECWSLLRRISLSGRDGEELEEFESVGKKIATKCSGLPLAANVLGRLLQFKYNLQEWEDVEKSEIWQLENADVDLFPHLVLSYNDLSPPLKRCFSYCAIYPKDHKIQADRLIEEWMALGYLGSVSGNGEVEHKGRWYLSNLAMRSLFQDIEKSESGEQIEWCKMHDFDAFLRKNDNKDDAAKMRKESCQVCDPLLVSQAKEYRSLFLDNRRHVGLCDCISSVRVFRLETRQGMEKLIHVRRLELSGNKLKDEDLKIICRLYFLQTLLLSRCSLRNIPGDLVRLRNLDLSSNGFIDLSESICRLVELQTLYIISCDKLYKLPEGIHMLENLQHIFIDRDRDRASQGRLVQGVAQLSGLRTFGYLSSFGIENLFRLARDANKFELLKNLNLLTATLGLEIFCDTIPDVEELARTAGEAELRKKIHVHSLRIIFLSERQWGYHSGQEENSRLSLELIEALQPHQM</sequence>
<dbReference type="GO" id="GO:0098542">
    <property type="term" value="P:defense response to other organism"/>
    <property type="evidence" value="ECO:0007669"/>
    <property type="project" value="TreeGrafter"/>
</dbReference>
<dbReference type="PANTHER" id="PTHR23155">
    <property type="entry name" value="DISEASE RESISTANCE PROTEIN RP"/>
    <property type="match status" value="1"/>
</dbReference>
<keyword evidence="6" id="KW-0067">ATP-binding</keyword>
<dbReference type="EMBL" id="PNBA02000012">
    <property type="protein sequence ID" value="KAG6405569.1"/>
    <property type="molecule type" value="Genomic_DNA"/>
</dbReference>